<sequence>MLGKGSYPFSSFF</sequence>
<protein>
    <submittedName>
        <fullName evidence="1">Uncharacterized protein</fullName>
    </submittedName>
</protein>
<proteinExistence type="predicted"/>
<evidence type="ECO:0000313" key="2">
    <source>
        <dbReference type="Proteomes" id="UP001209878"/>
    </source>
</evidence>
<accession>A0AAD9NV95</accession>
<gene>
    <name evidence="1" type="ORF">NP493_369g06009</name>
</gene>
<evidence type="ECO:0000313" key="1">
    <source>
        <dbReference type="EMBL" id="KAK2182063.1"/>
    </source>
</evidence>
<dbReference type="Proteomes" id="UP001209878">
    <property type="component" value="Unassembled WGS sequence"/>
</dbReference>
<name>A0AAD9NV95_RIDPI</name>
<organism evidence="1 2">
    <name type="scientific">Ridgeia piscesae</name>
    <name type="common">Tubeworm</name>
    <dbReference type="NCBI Taxonomy" id="27915"/>
    <lineage>
        <taxon>Eukaryota</taxon>
        <taxon>Metazoa</taxon>
        <taxon>Spiralia</taxon>
        <taxon>Lophotrochozoa</taxon>
        <taxon>Annelida</taxon>
        <taxon>Polychaeta</taxon>
        <taxon>Sedentaria</taxon>
        <taxon>Canalipalpata</taxon>
        <taxon>Sabellida</taxon>
        <taxon>Siboglinidae</taxon>
        <taxon>Ridgeia</taxon>
    </lineage>
</organism>
<keyword evidence="2" id="KW-1185">Reference proteome</keyword>
<reference evidence="1" key="1">
    <citation type="journal article" date="2023" name="Mol. Biol. Evol.">
        <title>Third-Generation Sequencing Reveals the Adaptive Role of the Epigenome in Three Deep-Sea Polychaetes.</title>
        <authorList>
            <person name="Perez M."/>
            <person name="Aroh O."/>
            <person name="Sun Y."/>
            <person name="Lan Y."/>
            <person name="Juniper S.K."/>
            <person name="Young C.R."/>
            <person name="Angers B."/>
            <person name="Qian P.Y."/>
        </authorList>
    </citation>
    <scope>NUCLEOTIDE SEQUENCE</scope>
    <source>
        <strain evidence="1">R07B-5</strain>
    </source>
</reference>
<dbReference type="EMBL" id="JAODUO010000369">
    <property type="protein sequence ID" value="KAK2182063.1"/>
    <property type="molecule type" value="Genomic_DNA"/>
</dbReference>
<comment type="caution">
    <text evidence="1">The sequence shown here is derived from an EMBL/GenBank/DDBJ whole genome shotgun (WGS) entry which is preliminary data.</text>
</comment>